<keyword evidence="2" id="KW-1185">Reference proteome</keyword>
<reference evidence="1 2" key="1">
    <citation type="journal article" date="2018" name="Front. Plant Sci.">
        <title>Red Clover (Trifolium pratense) and Zigzag Clover (T. medium) - A Picture of Genomic Similarities and Differences.</title>
        <authorList>
            <person name="Dluhosova J."/>
            <person name="Istvanek J."/>
            <person name="Nedelnik J."/>
            <person name="Repkova J."/>
        </authorList>
    </citation>
    <scope>NUCLEOTIDE SEQUENCE [LARGE SCALE GENOMIC DNA]</scope>
    <source>
        <strain evidence="2">cv. 10/8</strain>
        <tissue evidence="1">Leaf</tissue>
    </source>
</reference>
<accession>A0A392SZ59</accession>
<comment type="caution">
    <text evidence="1">The sequence shown here is derived from an EMBL/GenBank/DDBJ whole genome shotgun (WGS) entry which is preliminary data.</text>
</comment>
<dbReference type="AlphaFoldDB" id="A0A392SZ59"/>
<dbReference type="EMBL" id="LXQA010459175">
    <property type="protein sequence ID" value="MCI53176.1"/>
    <property type="molecule type" value="Genomic_DNA"/>
</dbReference>
<evidence type="ECO:0000313" key="1">
    <source>
        <dbReference type="EMBL" id="MCI53176.1"/>
    </source>
</evidence>
<protein>
    <submittedName>
        <fullName evidence="1">Endoribonuclease dicer 2-like</fullName>
    </submittedName>
</protein>
<dbReference type="Proteomes" id="UP000265520">
    <property type="component" value="Unassembled WGS sequence"/>
</dbReference>
<evidence type="ECO:0000313" key="2">
    <source>
        <dbReference type="Proteomes" id="UP000265520"/>
    </source>
</evidence>
<organism evidence="1 2">
    <name type="scientific">Trifolium medium</name>
    <dbReference type="NCBI Taxonomy" id="97028"/>
    <lineage>
        <taxon>Eukaryota</taxon>
        <taxon>Viridiplantae</taxon>
        <taxon>Streptophyta</taxon>
        <taxon>Embryophyta</taxon>
        <taxon>Tracheophyta</taxon>
        <taxon>Spermatophyta</taxon>
        <taxon>Magnoliopsida</taxon>
        <taxon>eudicotyledons</taxon>
        <taxon>Gunneridae</taxon>
        <taxon>Pentapetalae</taxon>
        <taxon>rosids</taxon>
        <taxon>fabids</taxon>
        <taxon>Fabales</taxon>
        <taxon>Fabaceae</taxon>
        <taxon>Papilionoideae</taxon>
        <taxon>50 kb inversion clade</taxon>
        <taxon>NPAAA clade</taxon>
        <taxon>Hologalegina</taxon>
        <taxon>IRL clade</taxon>
        <taxon>Trifolieae</taxon>
        <taxon>Trifolium</taxon>
    </lineage>
</organism>
<sequence>MNYTMEKTLSRNGGVTSCKIEVIADGVVHQYEYKGSTDKKTATRLACKGVLSSLRLKETQDK</sequence>
<proteinExistence type="predicted"/>
<name>A0A392SZ59_9FABA</name>